<reference evidence="2 3" key="1">
    <citation type="submission" date="2023-07" db="EMBL/GenBank/DDBJ databases">
        <title>Genomic Encyclopedia of Type Strains, Phase IV (KMG-IV): sequencing the most valuable type-strain genomes for metagenomic binning, comparative biology and taxonomic classification.</title>
        <authorList>
            <person name="Goeker M."/>
        </authorList>
    </citation>
    <scope>NUCLEOTIDE SEQUENCE [LARGE SCALE GENOMIC DNA]</scope>
    <source>
        <strain evidence="2 3">DSM 9768</strain>
    </source>
</reference>
<protein>
    <submittedName>
        <fullName evidence="2">Spore maturation protein CgeB</fullName>
    </submittedName>
</protein>
<dbReference type="SUPFAM" id="SSF53756">
    <property type="entry name" value="UDP-Glycosyltransferase/glycogen phosphorylase"/>
    <property type="match status" value="1"/>
</dbReference>
<gene>
    <name evidence="2" type="ORF">J2S74_002755</name>
</gene>
<organism evidence="2 3">
    <name type="scientific">Evansella vedderi</name>
    <dbReference type="NCBI Taxonomy" id="38282"/>
    <lineage>
        <taxon>Bacteria</taxon>
        <taxon>Bacillati</taxon>
        <taxon>Bacillota</taxon>
        <taxon>Bacilli</taxon>
        <taxon>Bacillales</taxon>
        <taxon>Bacillaceae</taxon>
        <taxon>Evansella</taxon>
    </lineage>
</organism>
<name>A0ABT9ZVW2_9BACI</name>
<evidence type="ECO:0000313" key="3">
    <source>
        <dbReference type="Proteomes" id="UP001230005"/>
    </source>
</evidence>
<dbReference type="InterPro" id="IPR055259">
    <property type="entry name" value="YkvP/CgeB_Glyco_trans-like"/>
</dbReference>
<accession>A0ABT9ZVW2</accession>
<feature type="domain" description="Spore protein YkvP/CgeB glycosyl transferase-like" evidence="1">
    <location>
        <begin position="160"/>
        <end position="318"/>
    </location>
</feature>
<dbReference type="Gene3D" id="3.40.50.2000">
    <property type="entry name" value="Glycogen Phosphorylase B"/>
    <property type="match status" value="1"/>
</dbReference>
<keyword evidence="3" id="KW-1185">Reference proteome</keyword>
<proteinExistence type="predicted"/>
<dbReference type="Proteomes" id="UP001230005">
    <property type="component" value="Unassembled WGS sequence"/>
</dbReference>
<sequence>MKTIYLQTPYKGIYKYLEKSIIDAFKQHNVDILSVPYPYKRKHIQNLIKEHQSDFLFTLVGRGRKELTHLLKYIQIPKVGWFLEDPYFLNETGTLSQQFTITFTVESAAVEFYKSLKSNAAYYMPLGYDPAIYFPQPIEDTEYRSDICLVGYPYPNRISIMEELLKETNWDITVVGGRWASELNKWVKRKRLNCISKWIPPEKVALYYSNTKIILNPHRPFEALNTRGNTNITPISPNNRCFEAAACNTLQVCDYRPGIEMLFSNDNKIPTYKGISDGIDLINRYIVDETKRREKAENAFTTVKGQHTFYHRIKKICQLVQQYL</sequence>
<comment type="caution">
    <text evidence="2">The sequence shown here is derived from an EMBL/GenBank/DDBJ whole genome shotgun (WGS) entry which is preliminary data.</text>
</comment>
<dbReference type="Pfam" id="PF13524">
    <property type="entry name" value="Glyco_trans_1_2"/>
    <property type="match status" value="1"/>
</dbReference>
<dbReference type="RefSeq" id="WP_307326302.1">
    <property type="nucleotide sequence ID" value="NZ_JAUSUG010000010.1"/>
</dbReference>
<evidence type="ECO:0000259" key="1">
    <source>
        <dbReference type="Pfam" id="PF13524"/>
    </source>
</evidence>
<dbReference type="EMBL" id="JAUSUG010000010">
    <property type="protein sequence ID" value="MDQ0255373.1"/>
    <property type="molecule type" value="Genomic_DNA"/>
</dbReference>
<evidence type="ECO:0000313" key="2">
    <source>
        <dbReference type="EMBL" id="MDQ0255373.1"/>
    </source>
</evidence>